<evidence type="ECO:0000313" key="2">
    <source>
        <dbReference type="EMBL" id="PPV12604.1"/>
    </source>
</evidence>
<keyword evidence="1" id="KW-1133">Transmembrane helix</keyword>
<name>A0A0A6PS08_CLOBU</name>
<feature type="transmembrane region" description="Helical" evidence="1">
    <location>
        <begin position="127"/>
        <end position="144"/>
    </location>
</feature>
<feature type="transmembrane region" description="Helical" evidence="1">
    <location>
        <begin position="176"/>
        <end position="194"/>
    </location>
</feature>
<dbReference type="AlphaFoldDB" id="A0A0A6PS08"/>
<organism evidence="2 3">
    <name type="scientific">Clostridium butyricum</name>
    <dbReference type="NCBI Taxonomy" id="1492"/>
    <lineage>
        <taxon>Bacteria</taxon>
        <taxon>Bacillati</taxon>
        <taxon>Bacillota</taxon>
        <taxon>Clostridia</taxon>
        <taxon>Eubacteriales</taxon>
        <taxon>Clostridiaceae</taxon>
        <taxon>Clostridium</taxon>
    </lineage>
</organism>
<accession>A0A0A6PS08</accession>
<comment type="caution">
    <text evidence="2">The sequence shown here is derived from an EMBL/GenBank/DDBJ whole genome shotgun (WGS) entry which is preliminary data.</text>
</comment>
<feature type="transmembrane region" description="Helical" evidence="1">
    <location>
        <begin position="311"/>
        <end position="329"/>
    </location>
</feature>
<sequence length="385" mass="42395">MLANLFSNKKDNIRRCIILTLGIGFCVFLLFFNNFQRVQLVNREGTSFEKGIVTEIVDENKNTQESRQKIKVKVLSGEFKGRTIDATSFYGYLYGAKCNVNTKVILNLSTSGDNYSASVYSYHREPIIYGFVGLFVLMLWAIGGKKGLKSAIGLFFTFMCILYLFIPMLYKGYSPFWSAVVVVILTTIVTMYLIDGFTVKSVSAILGTIIGVIIAGAFAAGFGYFSRISGYNVSDIEELIFIGNNTSLQIGGILFAGILIASLGAVMDVSMSVASTINEIYEKNNDLSKKELFKSGINVGRDMMGTMSNTLILAFTGGSINTLILSYSYCMQYNQVMNMYSIGIEIMQGISGSIAVILTVPLVSLITSELLTNKRILNKVRKEAV</sequence>
<dbReference type="Pfam" id="PF07907">
    <property type="entry name" value="YibE_F"/>
    <property type="match status" value="1"/>
</dbReference>
<feature type="transmembrane region" description="Helical" evidence="1">
    <location>
        <begin position="246"/>
        <end position="266"/>
    </location>
</feature>
<feature type="transmembrane region" description="Helical" evidence="1">
    <location>
        <begin position="349"/>
        <end position="372"/>
    </location>
</feature>
<keyword evidence="1" id="KW-0472">Membrane</keyword>
<feature type="transmembrane region" description="Helical" evidence="1">
    <location>
        <begin position="151"/>
        <end position="170"/>
    </location>
</feature>
<dbReference type="InterPro" id="IPR012507">
    <property type="entry name" value="YibE_F"/>
</dbReference>
<evidence type="ECO:0000313" key="3">
    <source>
        <dbReference type="Proteomes" id="UP000238081"/>
    </source>
</evidence>
<dbReference type="RefSeq" id="WP_043662720.1">
    <property type="nucleotide sequence ID" value="NZ_JSEG01000004.1"/>
</dbReference>
<feature type="transmembrane region" description="Helical" evidence="1">
    <location>
        <begin position="12"/>
        <end position="32"/>
    </location>
</feature>
<protein>
    <submittedName>
        <fullName evidence="2">YibE/F family protein</fullName>
    </submittedName>
</protein>
<gene>
    <name evidence="2" type="ORF">AWN73_18355</name>
</gene>
<dbReference type="PANTHER" id="PTHR41771:SF1">
    <property type="entry name" value="MEMBRANE PROTEIN"/>
    <property type="match status" value="1"/>
</dbReference>
<dbReference type="Proteomes" id="UP000238081">
    <property type="component" value="Unassembled WGS sequence"/>
</dbReference>
<dbReference type="EMBL" id="LRDH01000138">
    <property type="protein sequence ID" value="PPV12604.1"/>
    <property type="molecule type" value="Genomic_DNA"/>
</dbReference>
<dbReference type="PANTHER" id="PTHR41771">
    <property type="entry name" value="MEMBRANE PROTEIN-RELATED"/>
    <property type="match status" value="1"/>
</dbReference>
<reference evidence="2 3" key="1">
    <citation type="submission" date="2016-01" db="EMBL/GenBank/DDBJ databases">
        <title>Characterization of the Clostridium difficile lineages that are prevalent in Hong Kong and China.</title>
        <authorList>
            <person name="Kwok J.S.-L."/>
            <person name="Lam W.-Y."/>
            <person name="Ip M."/>
            <person name="Chan T.-F."/>
            <person name="Hawkey P.M."/>
            <person name="Tsui S.K.-W."/>
        </authorList>
    </citation>
    <scope>NUCLEOTIDE SEQUENCE [LARGE SCALE GENOMIC DNA]</scope>
    <source>
        <strain evidence="2 3">300064</strain>
    </source>
</reference>
<keyword evidence="1" id="KW-0812">Transmembrane</keyword>
<evidence type="ECO:0000256" key="1">
    <source>
        <dbReference type="SAM" id="Phobius"/>
    </source>
</evidence>
<proteinExistence type="predicted"/>
<feature type="transmembrane region" description="Helical" evidence="1">
    <location>
        <begin position="206"/>
        <end position="226"/>
    </location>
</feature>